<sequence length="289" mass="31026">MLLNILISFLFWGFAAAQCNGNTALCSRKYSNVSFIGSHDSAFVGILPTDNQLLSVTDQLNGGIRFLQAQTHLKDGALELCHTSCIEKDAGTLISYLTTVKTWMDANPNEVLTLLLTNGDSADVSLFGTAMTTSGLSTYAYTPSGQLAMSDWPTLQELITAGTRLVMFLDYGANTATVPYILNEFAYFFETAYDVTDKTFPSCALDRPSGSSGSGLMMIVNHFLDLDILGILIPDELAASTTNAATGTGSIGAQASLCYSTWGRVPNFVLVDFFELGDVFTAQDTLNGL</sequence>
<evidence type="ECO:0000313" key="3">
    <source>
        <dbReference type="Proteomes" id="UP000184330"/>
    </source>
</evidence>
<accession>A0A1L7X480</accession>
<dbReference type="PANTHER" id="PTHR13593">
    <property type="match status" value="1"/>
</dbReference>
<dbReference type="AlphaFoldDB" id="A0A1L7X480"/>
<dbReference type="Proteomes" id="UP000184330">
    <property type="component" value="Unassembled WGS sequence"/>
</dbReference>
<dbReference type="SUPFAM" id="SSF51695">
    <property type="entry name" value="PLC-like phosphodiesterases"/>
    <property type="match status" value="1"/>
</dbReference>
<evidence type="ECO:0000256" key="1">
    <source>
        <dbReference type="SAM" id="SignalP"/>
    </source>
</evidence>
<name>A0A1L7X480_9HELO</name>
<gene>
    <name evidence="2" type="ORF">PAC_09696</name>
</gene>
<dbReference type="STRING" id="576137.A0A1L7X480"/>
<keyword evidence="3" id="KW-1185">Reference proteome</keyword>
<dbReference type="EMBL" id="FJOG01000014">
    <property type="protein sequence ID" value="CZR59802.1"/>
    <property type="molecule type" value="Genomic_DNA"/>
</dbReference>
<dbReference type="Gene3D" id="3.20.20.190">
    <property type="entry name" value="Phosphatidylinositol (PI) phosphodiesterase"/>
    <property type="match status" value="1"/>
</dbReference>
<dbReference type="PANTHER" id="PTHR13593:SF146">
    <property type="entry name" value="PLC-LIKE PHOSPHODIESTERASE"/>
    <property type="match status" value="1"/>
</dbReference>
<feature type="signal peptide" evidence="1">
    <location>
        <begin position="1"/>
        <end position="17"/>
    </location>
</feature>
<dbReference type="GO" id="GO:0006629">
    <property type="term" value="P:lipid metabolic process"/>
    <property type="evidence" value="ECO:0007669"/>
    <property type="project" value="InterPro"/>
</dbReference>
<organism evidence="2 3">
    <name type="scientific">Phialocephala subalpina</name>
    <dbReference type="NCBI Taxonomy" id="576137"/>
    <lineage>
        <taxon>Eukaryota</taxon>
        <taxon>Fungi</taxon>
        <taxon>Dikarya</taxon>
        <taxon>Ascomycota</taxon>
        <taxon>Pezizomycotina</taxon>
        <taxon>Leotiomycetes</taxon>
        <taxon>Helotiales</taxon>
        <taxon>Mollisiaceae</taxon>
        <taxon>Phialocephala</taxon>
        <taxon>Phialocephala fortinii species complex</taxon>
    </lineage>
</organism>
<dbReference type="GO" id="GO:0008081">
    <property type="term" value="F:phosphoric diester hydrolase activity"/>
    <property type="evidence" value="ECO:0007669"/>
    <property type="project" value="InterPro"/>
</dbReference>
<proteinExistence type="predicted"/>
<keyword evidence="1" id="KW-0732">Signal</keyword>
<dbReference type="Pfam" id="PF26146">
    <property type="entry name" value="PI-PLC_X"/>
    <property type="match status" value="1"/>
</dbReference>
<dbReference type="OrthoDB" id="7984201at2759"/>
<protein>
    <recommendedName>
        <fullName evidence="4">PLC-like phosphodiesterase</fullName>
    </recommendedName>
</protein>
<dbReference type="InterPro" id="IPR017946">
    <property type="entry name" value="PLC-like_Pdiesterase_TIM-brl"/>
</dbReference>
<dbReference type="InterPro" id="IPR051057">
    <property type="entry name" value="PI-PLC_domain"/>
</dbReference>
<feature type="chain" id="PRO_5012544024" description="PLC-like phosphodiesterase" evidence="1">
    <location>
        <begin position="18"/>
        <end position="289"/>
    </location>
</feature>
<evidence type="ECO:0000313" key="2">
    <source>
        <dbReference type="EMBL" id="CZR59802.1"/>
    </source>
</evidence>
<reference evidence="2 3" key="1">
    <citation type="submission" date="2016-03" db="EMBL/GenBank/DDBJ databases">
        <authorList>
            <person name="Ploux O."/>
        </authorList>
    </citation>
    <scope>NUCLEOTIDE SEQUENCE [LARGE SCALE GENOMIC DNA]</scope>
    <source>
        <strain evidence="2 3">UAMH 11012</strain>
    </source>
</reference>
<evidence type="ECO:0008006" key="4">
    <source>
        <dbReference type="Google" id="ProtNLM"/>
    </source>
</evidence>